<protein>
    <submittedName>
        <fullName evidence="1">Uncharacterized protein</fullName>
    </submittedName>
</protein>
<evidence type="ECO:0000313" key="1">
    <source>
        <dbReference type="EMBL" id="PIR78254.1"/>
    </source>
</evidence>
<proteinExistence type="predicted"/>
<gene>
    <name evidence="1" type="ORF">COU28_02615</name>
</gene>
<sequence length="250" mass="28330">MSDYSPQGGCSKHGPFEVCGHTEATCLSIMKALAWRRVLGKGFRVENESDDGSPNKDEWVEFHTRSAEGLADDLSEGIRYKLMDEGFSTVVTSVRRYSRSVVSKTLGGAFKNGLKSEEEINSEKPMYFRFVDTPPIVLKEDRLIFAMSYELSVYLKPRYTKDGDAGYYNFLFTIKVKKLSDKDINNRHTTNRNRDKNVYVTTIADQKVKMKVQEQIQGAIQISRDNWEETTRSGLARTLTGGLPGLGKRK</sequence>
<evidence type="ECO:0000313" key="2">
    <source>
        <dbReference type="Proteomes" id="UP000230852"/>
    </source>
</evidence>
<name>A0A2H0TYF9_9BACT</name>
<dbReference type="EMBL" id="PFBU01000053">
    <property type="protein sequence ID" value="PIR78254.1"/>
    <property type="molecule type" value="Genomic_DNA"/>
</dbReference>
<dbReference type="AlphaFoldDB" id="A0A2H0TYF9"/>
<reference evidence="2" key="1">
    <citation type="submission" date="2017-09" db="EMBL/GenBank/DDBJ databases">
        <title>Depth-based differentiation of microbial function through sediment-hosted aquifers and enrichment of novel symbionts in the deep terrestrial subsurface.</title>
        <authorList>
            <person name="Probst A.J."/>
            <person name="Ladd B."/>
            <person name="Jarett J.K."/>
            <person name="Geller-Mcgrath D.E."/>
            <person name="Sieber C.M.K."/>
            <person name="Emerson J.B."/>
            <person name="Anantharaman K."/>
            <person name="Thomas B.C."/>
            <person name="Malmstrom R."/>
            <person name="Stieglmeier M."/>
            <person name="Klingl A."/>
            <person name="Woyke T."/>
            <person name="Ryan C.M."/>
            <person name="Banfield J.F."/>
        </authorList>
    </citation>
    <scope>NUCLEOTIDE SEQUENCE [LARGE SCALE GENOMIC DNA]</scope>
</reference>
<accession>A0A2H0TYF9</accession>
<organism evidence="1 2">
    <name type="scientific">Candidatus Magasanikbacteria bacterium CG10_big_fil_rev_8_21_14_0_10_36_16</name>
    <dbReference type="NCBI Taxonomy" id="1974645"/>
    <lineage>
        <taxon>Bacteria</taxon>
        <taxon>Candidatus Magasanikiibacteriota</taxon>
    </lineage>
</organism>
<comment type="caution">
    <text evidence="1">The sequence shown here is derived from an EMBL/GenBank/DDBJ whole genome shotgun (WGS) entry which is preliminary data.</text>
</comment>
<dbReference type="Proteomes" id="UP000230852">
    <property type="component" value="Unassembled WGS sequence"/>
</dbReference>